<dbReference type="Proteomes" id="UP000283433">
    <property type="component" value="Unassembled WGS sequence"/>
</dbReference>
<gene>
    <name evidence="1" type="ORF">BCY91_02440</name>
</gene>
<comment type="caution">
    <text evidence="1">The sequence shown here is derived from an EMBL/GenBank/DDBJ whole genome shotgun (WGS) entry which is preliminary data.</text>
</comment>
<dbReference type="OrthoDB" id="1065544at2"/>
<dbReference type="PROSITE" id="PS51257">
    <property type="entry name" value="PROKAR_LIPOPROTEIN"/>
    <property type="match status" value="1"/>
</dbReference>
<keyword evidence="2" id="KW-1185">Reference proteome</keyword>
<reference evidence="1 2" key="1">
    <citation type="submission" date="2016-07" db="EMBL/GenBank/DDBJ databases">
        <title>Genome of Pelobium manganitolerans.</title>
        <authorList>
            <person name="Wu S."/>
            <person name="Wang G."/>
        </authorList>
    </citation>
    <scope>NUCLEOTIDE SEQUENCE [LARGE SCALE GENOMIC DNA]</scope>
    <source>
        <strain evidence="1 2">YS-25</strain>
    </source>
</reference>
<evidence type="ECO:0000313" key="1">
    <source>
        <dbReference type="EMBL" id="RKD17030.1"/>
    </source>
</evidence>
<sequence>MKPIAICAAIFCLALSACTKKKADYQAEIAKVVPEYIEFKEATSIESGAYRISIEALNGKFYKGYNELRIKVSDKQSKQEVKVSAVTFLPIITKADGTKASGPHRYQPNYLASEHYFSGYAVFTDESGANGEWDLYLSFDVASTSYRVQKRVQVEKQANKNLNMVSFKAKDGADYIIALVSPQKPKVAENALVAGIYRYNPPLDAPSGEFPDPGQFSYAEVGGYTLQLDPRMPEPSMGNHSSLNNKDLVQKDDGFYHGVVNYTMTGNWTLNLIMLNQQGQILKGTVVPTDFTPGVEGVKSELYIDILF</sequence>
<dbReference type="AlphaFoldDB" id="A0A419S6U6"/>
<dbReference type="RefSeq" id="WP_120181221.1">
    <property type="nucleotide sequence ID" value="NZ_MBTA01000012.1"/>
</dbReference>
<accession>A0A419S6U6</accession>
<proteinExistence type="predicted"/>
<name>A0A419S6U6_9SPHI</name>
<protein>
    <recommendedName>
        <fullName evidence="3">YtkA-like domain-containing protein</fullName>
    </recommendedName>
</protein>
<dbReference type="EMBL" id="MBTA01000012">
    <property type="protein sequence ID" value="RKD17030.1"/>
    <property type="molecule type" value="Genomic_DNA"/>
</dbReference>
<evidence type="ECO:0008006" key="3">
    <source>
        <dbReference type="Google" id="ProtNLM"/>
    </source>
</evidence>
<organism evidence="1 2">
    <name type="scientific">Pelobium manganitolerans</name>
    <dbReference type="NCBI Taxonomy" id="1842495"/>
    <lineage>
        <taxon>Bacteria</taxon>
        <taxon>Pseudomonadati</taxon>
        <taxon>Bacteroidota</taxon>
        <taxon>Sphingobacteriia</taxon>
        <taxon>Sphingobacteriales</taxon>
        <taxon>Sphingobacteriaceae</taxon>
        <taxon>Pelobium</taxon>
    </lineage>
</organism>
<evidence type="ECO:0000313" key="2">
    <source>
        <dbReference type="Proteomes" id="UP000283433"/>
    </source>
</evidence>